<sequence length="81" mass="9503">MEKSYSNSQYQPGPPMPITTHSNSADDYRSIIDDLTLEIQQLKKELKHHKKLGPAMLHKDKLFEIKIQGLPLLKRESWRPY</sequence>
<dbReference type="Proteomes" id="UP000593570">
    <property type="component" value="Unassembled WGS sequence"/>
</dbReference>
<proteinExistence type="predicted"/>
<protein>
    <submittedName>
        <fullName evidence="3">Uncharacterized protein</fullName>
    </submittedName>
</protein>
<organism evidence="3 4">
    <name type="scientific">Fusarium oxysporum f. sp. conglutinans</name>
    <dbReference type="NCBI Taxonomy" id="100902"/>
    <lineage>
        <taxon>Eukaryota</taxon>
        <taxon>Fungi</taxon>
        <taxon>Dikarya</taxon>
        <taxon>Ascomycota</taxon>
        <taxon>Pezizomycotina</taxon>
        <taxon>Sordariomycetes</taxon>
        <taxon>Hypocreomycetidae</taxon>
        <taxon>Hypocreales</taxon>
        <taxon>Nectriaceae</taxon>
        <taxon>Fusarium</taxon>
        <taxon>Fusarium oxysporum species complex</taxon>
    </lineage>
</organism>
<evidence type="ECO:0000256" key="2">
    <source>
        <dbReference type="SAM" id="MobiDB-lite"/>
    </source>
</evidence>
<dbReference type="EMBL" id="JACDXP010000014">
    <property type="protein sequence ID" value="KAF6515278.1"/>
    <property type="molecule type" value="Genomic_DNA"/>
</dbReference>
<evidence type="ECO:0000313" key="4">
    <source>
        <dbReference type="Proteomes" id="UP000593570"/>
    </source>
</evidence>
<feature type="coiled-coil region" evidence="1">
    <location>
        <begin position="25"/>
        <end position="52"/>
    </location>
</feature>
<comment type="caution">
    <text evidence="3">The sequence shown here is derived from an EMBL/GenBank/DDBJ whole genome shotgun (WGS) entry which is preliminary data.</text>
</comment>
<dbReference type="GO" id="GO:0005737">
    <property type="term" value="C:cytoplasm"/>
    <property type="evidence" value="ECO:0007669"/>
    <property type="project" value="InterPro"/>
</dbReference>
<keyword evidence="1" id="KW-0175">Coiled coil</keyword>
<dbReference type="GO" id="GO:0005634">
    <property type="term" value="C:nucleus"/>
    <property type="evidence" value="ECO:0007669"/>
    <property type="project" value="InterPro"/>
</dbReference>
<reference evidence="3 4" key="1">
    <citation type="journal article" date="2020" name="bioRxiv">
        <title>A chromosome-scale genome assembly for the Fusarium oxysporum strain Fo5176 to establish a model Arabidopsis-fungal pathosystem.</title>
        <authorList>
            <person name="Fokkens L."/>
            <person name="Guo L."/>
            <person name="Dora S."/>
            <person name="Wang B."/>
            <person name="Ye K."/>
            <person name="Sanchez-Rodriguez C."/>
            <person name="Croll D."/>
        </authorList>
    </citation>
    <scope>NUCLEOTIDE SEQUENCE [LARGE SCALE GENOMIC DNA]</scope>
    <source>
        <strain evidence="3 4">Fo5176</strain>
    </source>
</reference>
<dbReference type="Pfam" id="PF09421">
    <property type="entry name" value="FRQ"/>
    <property type="match status" value="1"/>
</dbReference>
<feature type="region of interest" description="Disordered" evidence="2">
    <location>
        <begin position="1"/>
        <end position="24"/>
    </location>
</feature>
<dbReference type="AlphaFoldDB" id="A0A8H6GBZ2"/>
<gene>
    <name evidence="3" type="ORF">HZS61_005184</name>
</gene>
<accession>A0A8H6GBZ2</accession>
<evidence type="ECO:0000313" key="3">
    <source>
        <dbReference type="EMBL" id="KAF6515278.1"/>
    </source>
</evidence>
<name>A0A8H6GBZ2_FUSOX</name>
<evidence type="ECO:0000256" key="1">
    <source>
        <dbReference type="SAM" id="Coils"/>
    </source>
</evidence>
<dbReference type="GO" id="GO:0006355">
    <property type="term" value="P:regulation of DNA-templated transcription"/>
    <property type="evidence" value="ECO:0007669"/>
    <property type="project" value="InterPro"/>
</dbReference>
<dbReference type="InterPro" id="IPR018554">
    <property type="entry name" value="FRQ"/>
</dbReference>
<dbReference type="GO" id="GO:0007623">
    <property type="term" value="P:circadian rhythm"/>
    <property type="evidence" value="ECO:0007669"/>
    <property type="project" value="InterPro"/>
</dbReference>
<feature type="compositionally biased region" description="Polar residues" evidence="2">
    <location>
        <begin position="1"/>
        <end position="11"/>
    </location>
</feature>